<dbReference type="GO" id="GO:0097361">
    <property type="term" value="C:cytosolic [4Fe-4S] assembly targeting complex"/>
    <property type="evidence" value="ECO:0007669"/>
    <property type="project" value="UniProtKB-UniRule"/>
</dbReference>
<comment type="similarity">
    <text evidence="2 5">Belongs to the MET18/MMS19 family.</text>
</comment>
<keyword evidence="5" id="KW-0227">DNA damage</keyword>
<dbReference type="InterPro" id="IPR024687">
    <property type="entry name" value="MMS19_C"/>
</dbReference>
<evidence type="ECO:0000256" key="4">
    <source>
        <dbReference type="ARBA" id="ARBA00023242"/>
    </source>
</evidence>
<dbReference type="GO" id="GO:0006281">
    <property type="term" value="P:DNA repair"/>
    <property type="evidence" value="ECO:0007669"/>
    <property type="project" value="UniProtKB-UniRule"/>
</dbReference>
<feature type="domain" description="MMS19 C-terminal" evidence="6">
    <location>
        <begin position="512"/>
        <end position="646"/>
    </location>
</feature>
<feature type="domain" description="MMS19 N-terminal" evidence="7">
    <location>
        <begin position="71"/>
        <end position="232"/>
    </location>
</feature>
<evidence type="ECO:0000256" key="3">
    <source>
        <dbReference type="ARBA" id="ARBA00022737"/>
    </source>
</evidence>
<dbReference type="InterPro" id="IPR016024">
    <property type="entry name" value="ARM-type_fold"/>
</dbReference>
<dbReference type="GO" id="GO:0016226">
    <property type="term" value="P:iron-sulfur cluster assembly"/>
    <property type="evidence" value="ECO:0007669"/>
    <property type="project" value="UniProtKB-UniRule"/>
</dbReference>
<comment type="function">
    <text evidence="5">Key component of the cytosolic iron-sulfur protein assembly (CIA) complex, a multiprotein complex that mediates the incorporation of iron-sulfur cluster into apoproteins specifically involved in DNA metabolism and genomic integrity. In the CIA complex, MMS19 acts as an adapter between early-acting CIA components and a subset of cellular target iron-sulfur proteins.</text>
</comment>
<dbReference type="Gene3D" id="1.25.10.10">
    <property type="entry name" value="Leucine-rich Repeat Variant"/>
    <property type="match status" value="1"/>
</dbReference>
<evidence type="ECO:0000259" key="6">
    <source>
        <dbReference type="Pfam" id="PF12460"/>
    </source>
</evidence>
<dbReference type="OrthoDB" id="342900at2759"/>
<dbReference type="Pfam" id="PF12460">
    <property type="entry name" value="MMS19_C"/>
    <property type="match status" value="1"/>
</dbReference>
<dbReference type="GO" id="GO:0051604">
    <property type="term" value="P:protein maturation"/>
    <property type="evidence" value="ECO:0007669"/>
    <property type="project" value="UniProtKB-UniRule"/>
</dbReference>
<evidence type="ECO:0000256" key="5">
    <source>
        <dbReference type="RuleBase" id="RU367072"/>
    </source>
</evidence>
<evidence type="ECO:0000256" key="2">
    <source>
        <dbReference type="ARBA" id="ARBA00009340"/>
    </source>
</evidence>
<accession>A0A8H5B553</accession>
<dbReference type="Pfam" id="PF14500">
    <property type="entry name" value="MMS19_N"/>
    <property type="match status" value="1"/>
</dbReference>
<comment type="caution">
    <text evidence="8">The sequence shown here is derived from an EMBL/GenBank/DDBJ whole genome shotgun (WGS) entry which is preliminary data.</text>
</comment>
<dbReference type="InterPro" id="IPR029240">
    <property type="entry name" value="MMS19_N"/>
</dbReference>
<keyword evidence="4 5" id="KW-0539">Nucleus</keyword>
<dbReference type="PANTHER" id="PTHR12891">
    <property type="entry name" value="DNA REPAIR/TRANSCRIPTION PROTEIN MET18/MMS19"/>
    <property type="match status" value="1"/>
</dbReference>
<protein>
    <recommendedName>
        <fullName evidence="5">MMS19 nucleotide excision repair protein</fullName>
    </recommendedName>
</protein>
<dbReference type="GO" id="GO:0005634">
    <property type="term" value="C:nucleus"/>
    <property type="evidence" value="ECO:0007669"/>
    <property type="project" value="UniProtKB-SubCell"/>
</dbReference>
<dbReference type="PANTHER" id="PTHR12891:SF0">
    <property type="entry name" value="MMS19 NUCLEOTIDE EXCISION REPAIR PROTEIN HOMOLOG"/>
    <property type="match status" value="1"/>
</dbReference>
<gene>
    <name evidence="8" type="ORF">D9619_006321</name>
</gene>
<reference evidence="8 9" key="1">
    <citation type="journal article" date="2020" name="ISME J.">
        <title>Uncovering the hidden diversity of litter-decomposition mechanisms in mushroom-forming fungi.</title>
        <authorList>
            <person name="Floudas D."/>
            <person name="Bentzer J."/>
            <person name="Ahren D."/>
            <person name="Johansson T."/>
            <person name="Persson P."/>
            <person name="Tunlid A."/>
        </authorList>
    </citation>
    <scope>NUCLEOTIDE SEQUENCE [LARGE SCALE GENOMIC DNA]</scope>
    <source>
        <strain evidence="8 9">CBS 101986</strain>
    </source>
</reference>
<organism evidence="8 9">
    <name type="scientific">Psilocybe cf. subviscida</name>
    <dbReference type="NCBI Taxonomy" id="2480587"/>
    <lineage>
        <taxon>Eukaryota</taxon>
        <taxon>Fungi</taxon>
        <taxon>Dikarya</taxon>
        <taxon>Basidiomycota</taxon>
        <taxon>Agaricomycotina</taxon>
        <taxon>Agaricomycetes</taxon>
        <taxon>Agaricomycetidae</taxon>
        <taxon>Agaricales</taxon>
        <taxon>Agaricineae</taxon>
        <taxon>Strophariaceae</taxon>
        <taxon>Psilocybe</taxon>
    </lineage>
</organism>
<dbReference type="Proteomes" id="UP000567179">
    <property type="component" value="Unassembled WGS sequence"/>
</dbReference>
<comment type="subcellular location">
    <subcellularLocation>
        <location evidence="1 5">Nucleus</location>
    </subcellularLocation>
</comment>
<proteinExistence type="inferred from homology"/>
<dbReference type="InterPro" id="IPR011989">
    <property type="entry name" value="ARM-like"/>
</dbReference>
<evidence type="ECO:0000313" key="9">
    <source>
        <dbReference type="Proteomes" id="UP000567179"/>
    </source>
</evidence>
<evidence type="ECO:0000259" key="7">
    <source>
        <dbReference type="Pfam" id="PF14500"/>
    </source>
</evidence>
<dbReference type="InterPro" id="IPR039920">
    <property type="entry name" value="MMS19"/>
</dbReference>
<dbReference type="SUPFAM" id="SSF48371">
    <property type="entry name" value="ARM repeat"/>
    <property type="match status" value="1"/>
</dbReference>
<keyword evidence="5" id="KW-0234">DNA repair</keyword>
<dbReference type="EMBL" id="JAACJJ010000042">
    <property type="protein sequence ID" value="KAF5316426.1"/>
    <property type="molecule type" value="Genomic_DNA"/>
</dbReference>
<keyword evidence="9" id="KW-1185">Reference proteome</keyword>
<evidence type="ECO:0000313" key="8">
    <source>
        <dbReference type="EMBL" id="KAF5316426.1"/>
    </source>
</evidence>
<sequence>MIATVSQLQVRPPIETMEATERLVQTWMASGRDEELNQACLITSPHRAASIELLRFIADISEDRSSLINVVKALGEYLTSEDSTLLQKGVEFLALTVARCPKEKLNRQAVRVLISFFAGKLDDSVTVKSALGGLSTLSSLPILTPAEVTTILEGIFRHVKMKGIVQDVRFRVFSIIDSLMAYHRPVLISMGKPFLDGYIGLAEGEKDPRNLMVAFAIARVIMIDFDITHHVEKDALQTLSSCIPVYGAALGRVSARKLWNALKLEIFQPVDPETEEEALKTTQILVRTIYADEEAAVESNDDIQGLARDACTECINILKEPEKTQARAATKVLCAFMSTTPSVARYTVSHVIPHLIRLFHNPDETSARPATLVLLSDLLAAARDTPLERAADSEGPLVAAFKDELLGVFSVGASSPTTRNMALSGTKVLVTTKGLLSDEELGFVVHKVNDIIEGPVEELNEARSDVLELLQSVSEVAPRHVADQTLPLLFGALPEAAPDRNNAIDRIKVWQTLSALESLCVQQELFEILVIRLSTKLDLICIPPADRAQHIASDPEPTAAYAHMILKTLAQTLTTKVNRKHPDVAKYIDRLVPSIYNLFAESALLSDERPMVATDSRLIQVGAEIITLVVQTLSLEFVLAVYMEYYILIFGYG</sequence>
<dbReference type="AlphaFoldDB" id="A0A8H5B553"/>
<name>A0A8H5B553_9AGAR</name>
<evidence type="ECO:0000256" key="1">
    <source>
        <dbReference type="ARBA" id="ARBA00004123"/>
    </source>
</evidence>
<keyword evidence="3" id="KW-0677">Repeat</keyword>